<dbReference type="STRING" id="474950.SAMN05421771_0216"/>
<dbReference type="AlphaFoldDB" id="A0A1I6L3P1"/>
<evidence type="ECO:0000313" key="1">
    <source>
        <dbReference type="EMBL" id="SFR98093.1"/>
    </source>
</evidence>
<organism evidence="1 2">
    <name type="scientific">Granulicella pectinivorans</name>
    <dbReference type="NCBI Taxonomy" id="474950"/>
    <lineage>
        <taxon>Bacteria</taxon>
        <taxon>Pseudomonadati</taxon>
        <taxon>Acidobacteriota</taxon>
        <taxon>Terriglobia</taxon>
        <taxon>Terriglobales</taxon>
        <taxon>Acidobacteriaceae</taxon>
        <taxon>Granulicella</taxon>
    </lineage>
</organism>
<dbReference type="EMBL" id="FOZL01000001">
    <property type="protein sequence ID" value="SFR98093.1"/>
    <property type="molecule type" value="Genomic_DNA"/>
</dbReference>
<sequence length="37" mass="3910">MHDAVTVGVPLLAILAGILFNRSDVAGKLENQDGFAR</sequence>
<dbReference type="Proteomes" id="UP000199024">
    <property type="component" value="Unassembled WGS sequence"/>
</dbReference>
<name>A0A1I6L3P1_9BACT</name>
<reference evidence="1 2" key="1">
    <citation type="submission" date="2016-10" db="EMBL/GenBank/DDBJ databases">
        <authorList>
            <person name="de Groot N.N."/>
        </authorList>
    </citation>
    <scope>NUCLEOTIDE SEQUENCE [LARGE SCALE GENOMIC DNA]</scope>
    <source>
        <strain evidence="1 2">DSM 21001</strain>
    </source>
</reference>
<evidence type="ECO:0000313" key="2">
    <source>
        <dbReference type="Proteomes" id="UP000199024"/>
    </source>
</evidence>
<proteinExistence type="predicted"/>
<protein>
    <submittedName>
        <fullName evidence="1">Uncharacterized protein</fullName>
    </submittedName>
</protein>
<keyword evidence="2" id="KW-1185">Reference proteome</keyword>
<gene>
    <name evidence="1" type="ORF">SAMN05421771_0216</name>
</gene>
<accession>A0A1I6L3P1</accession>